<protein>
    <submittedName>
        <fullName evidence="4">Transporter substrate-binding domain-containing protein</fullName>
    </submittedName>
</protein>
<dbReference type="Gene3D" id="3.40.190.10">
    <property type="entry name" value="Periplasmic binding protein-like II"/>
    <property type="match status" value="2"/>
</dbReference>
<evidence type="ECO:0000256" key="1">
    <source>
        <dbReference type="ARBA" id="ARBA00022729"/>
    </source>
</evidence>
<reference evidence="4 5" key="3">
    <citation type="submission" date="2023-06" db="EMBL/GenBank/DDBJ databases">
        <authorList>
            <person name="Zeman M."/>
            <person name="Kubasova T."/>
            <person name="Jahodarova E."/>
            <person name="Nykrynova M."/>
            <person name="Rychlik I."/>
        </authorList>
    </citation>
    <scope>NUCLEOTIDE SEQUENCE [LARGE SCALE GENOMIC DNA]</scope>
    <source>
        <strain evidence="4 5">ET39</strain>
    </source>
</reference>
<evidence type="ECO:0000256" key="2">
    <source>
        <dbReference type="SAM" id="SignalP"/>
    </source>
</evidence>
<reference evidence="5" key="1">
    <citation type="submission" date="2023-06" db="EMBL/GenBank/DDBJ databases">
        <title>Identification and characterization of horizontal gene transfer across gut microbiota members of farm animals based on homology search.</title>
        <authorList>
            <person name="Zeman M."/>
            <person name="Kubasova T."/>
            <person name="Jahodarova E."/>
            <person name="Nykrynova M."/>
            <person name="Rychlik I."/>
        </authorList>
    </citation>
    <scope>NUCLEOTIDE SEQUENCE [LARGE SCALE GENOMIC DNA]</scope>
    <source>
        <strain evidence="5">ET39</strain>
    </source>
</reference>
<dbReference type="PANTHER" id="PTHR35936:SF19">
    <property type="entry name" value="AMINO-ACID-BINDING PROTEIN YXEM-RELATED"/>
    <property type="match status" value="1"/>
</dbReference>
<dbReference type="RefSeq" id="WP_289608308.1">
    <property type="nucleotide sequence ID" value="NZ_JAUDCG010000048.1"/>
</dbReference>
<feature type="chain" id="PRO_5047256682" evidence="2">
    <location>
        <begin position="16"/>
        <end position="280"/>
    </location>
</feature>
<accession>A0ABT7UE16</accession>
<keyword evidence="1 2" id="KW-0732">Signal</keyword>
<dbReference type="InterPro" id="IPR001638">
    <property type="entry name" value="Solute-binding_3/MltF_N"/>
</dbReference>
<name>A0ABT7UE16_9FIRM</name>
<feature type="signal peptide" evidence="2">
    <location>
        <begin position="1"/>
        <end position="15"/>
    </location>
</feature>
<proteinExistence type="predicted"/>
<dbReference type="PANTHER" id="PTHR35936">
    <property type="entry name" value="MEMBRANE-BOUND LYTIC MUREIN TRANSGLYCOSYLASE F"/>
    <property type="match status" value="1"/>
</dbReference>
<sequence>MNRRFGAFLCAGAMAVTMLTGCGGGGSDTAGEEDNQFVVGMECNYAPFNWLSSNQTDSSVALEGSGYADGYDVMIAQNIADQLGMELVIKQITWDSLLPSLQSGDVDAVIAGMTANETREESADFTTPYYDSQGMIMIVRKDSDQASYTDIQQFSGQNVVGQLGTNYDDVIDQIEGVNHVTPKDNYPEMVLALQNGDVDGITAEIAVAEGIVAANPDLTYITFDEGKGFEADTTVSIAMPEGSRDSDFFNQVQEALDNIDQDTRTQYMQKAVEIQPANEQ</sequence>
<gene>
    <name evidence="4" type="ORF">QUV96_09470</name>
</gene>
<dbReference type="PROSITE" id="PS51257">
    <property type="entry name" value="PROKAR_LIPOPROTEIN"/>
    <property type="match status" value="1"/>
</dbReference>
<evidence type="ECO:0000313" key="4">
    <source>
        <dbReference type="EMBL" id="MDM8157865.1"/>
    </source>
</evidence>
<dbReference type="SMART" id="SM00062">
    <property type="entry name" value="PBPb"/>
    <property type="match status" value="1"/>
</dbReference>
<dbReference type="SUPFAM" id="SSF53850">
    <property type="entry name" value="Periplasmic binding protein-like II"/>
    <property type="match status" value="1"/>
</dbReference>
<comment type="caution">
    <text evidence="4">The sequence shown here is derived from an EMBL/GenBank/DDBJ whole genome shotgun (WGS) entry which is preliminary data.</text>
</comment>
<keyword evidence="5" id="KW-1185">Reference proteome</keyword>
<organism evidence="4 5">
    <name type="scientific">Amedibacillus dolichus</name>
    <dbReference type="NCBI Taxonomy" id="31971"/>
    <lineage>
        <taxon>Bacteria</taxon>
        <taxon>Bacillati</taxon>
        <taxon>Bacillota</taxon>
        <taxon>Erysipelotrichia</taxon>
        <taxon>Erysipelotrichales</taxon>
        <taxon>Erysipelotrichaceae</taxon>
        <taxon>Amedibacillus</taxon>
    </lineage>
</organism>
<feature type="domain" description="Solute-binding protein family 3/N-terminal" evidence="3">
    <location>
        <begin position="36"/>
        <end position="272"/>
    </location>
</feature>
<evidence type="ECO:0000259" key="3">
    <source>
        <dbReference type="SMART" id="SM00062"/>
    </source>
</evidence>
<reference evidence="4 5" key="2">
    <citation type="submission" date="2023-06" db="EMBL/GenBank/DDBJ databases">
        <title>Identification and characterization of horizontal gene transfer across gut microbiota members of farm animals based on homology search.</title>
        <authorList>
            <person name="Schwarzerova J."/>
            <person name="Nykrynova M."/>
            <person name="Jureckova K."/>
            <person name="Cejkova D."/>
            <person name="Rychlik I."/>
        </authorList>
    </citation>
    <scope>NUCLEOTIDE SEQUENCE [LARGE SCALE GENOMIC DNA]</scope>
    <source>
        <strain evidence="4 5">ET39</strain>
    </source>
</reference>
<evidence type="ECO:0000313" key="5">
    <source>
        <dbReference type="Proteomes" id="UP001529340"/>
    </source>
</evidence>
<dbReference type="EMBL" id="JAUDCG010000048">
    <property type="protein sequence ID" value="MDM8157865.1"/>
    <property type="molecule type" value="Genomic_DNA"/>
</dbReference>
<dbReference type="Proteomes" id="UP001529340">
    <property type="component" value="Unassembled WGS sequence"/>
</dbReference>
<dbReference type="Pfam" id="PF00497">
    <property type="entry name" value="SBP_bac_3"/>
    <property type="match status" value="1"/>
</dbReference>